<name>A0ABY1AD00_9LACO</name>
<organism evidence="1 2">
    <name type="scientific">Ligilactobacillus ruminis</name>
    <dbReference type="NCBI Taxonomy" id="1623"/>
    <lineage>
        <taxon>Bacteria</taxon>
        <taxon>Bacillati</taxon>
        <taxon>Bacillota</taxon>
        <taxon>Bacilli</taxon>
        <taxon>Lactobacillales</taxon>
        <taxon>Lactobacillaceae</taxon>
        <taxon>Ligilactobacillus</taxon>
    </lineage>
</organism>
<dbReference type="EMBL" id="FOCC01000012">
    <property type="protein sequence ID" value="SEM88523.1"/>
    <property type="molecule type" value="Genomic_DNA"/>
</dbReference>
<protein>
    <submittedName>
        <fullName evidence="1">Uncharacterized protein</fullName>
    </submittedName>
</protein>
<evidence type="ECO:0000313" key="2">
    <source>
        <dbReference type="Proteomes" id="UP000182089"/>
    </source>
</evidence>
<sequence length="145" mass="16646">MKRKADLGQYMNILSTVMDETENKSAELDPYFKIFRQALDENKEVAAADYVKTKTAFEAGVSLYEQNVHKLTQAGQFVPAMLLGLHKKIVAAYRRFYLGCAKMNQALDYEKHTVASDMFNQAEKEQNQAMDDISKDVQKMMQKMM</sequence>
<accession>A0ABY1AD00</accession>
<proteinExistence type="predicted"/>
<gene>
    <name evidence="1" type="ORF">SAMN05216431_11215</name>
</gene>
<reference evidence="1 2" key="1">
    <citation type="submission" date="2016-10" db="EMBL/GenBank/DDBJ databases">
        <authorList>
            <person name="Varghese N."/>
            <person name="Submissions S."/>
        </authorList>
    </citation>
    <scope>NUCLEOTIDE SEQUENCE [LARGE SCALE GENOMIC DNA]</scope>
    <source>
        <strain evidence="1 2">WC1T17</strain>
    </source>
</reference>
<evidence type="ECO:0000313" key="1">
    <source>
        <dbReference type="EMBL" id="SEM88523.1"/>
    </source>
</evidence>
<comment type="caution">
    <text evidence="1">The sequence shown here is derived from an EMBL/GenBank/DDBJ whole genome shotgun (WGS) entry which is preliminary data.</text>
</comment>
<dbReference type="Proteomes" id="UP000182089">
    <property type="component" value="Unassembled WGS sequence"/>
</dbReference>